<feature type="compositionally biased region" description="Basic and acidic residues" evidence="2">
    <location>
        <begin position="1782"/>
        <end position="1810"/>
    </location>
</feature>
<dbReference type="InterPro" id="IPR058430">
    <property type="entry name" value="DUF8117"/>
</dbReference>
<evidence type="ECO:0000259" key="3">
    <source>
        <dbReference type="Pfam" id="PF26431"/>
    </source>
</evidence>
<keyword evidence="1" id="KW-0175">Coiled coil</keyword>
<feature type="domain" description="DUF8117" evidence="3">
    <location>
        <begin position="967"/>
        <end position="1013"/>
    </location>
</feature>
<feature type="coiled-coil region" evidence="1">
    <location>
        <begin position="318"/>
        <end position="362"/>
    </location>
</feature>
<feature type="compositionally biased region" description="Basic and acidic residues" evidence="2">
    <location>
        <begin position="188"/>
        <end position="242"/>
    </location>
</feature>
<reference evidence="4" key="1">
    <citation type="submission" date="2022-08" db="UniProtKB">
        <authorList>
            <consortium name="EnsemblMetazoa"/>
        </authorList>
    </citation>
    <scope>IDENTIFICATION</scope>
    <source>
        <strain evidence="4">05x7-T-G4-1.051#20</strain>
    </source>
</reference>
<evidence type="ECO:0000313" key="5">
    <source>
        <dbReference type="Proteomes" id="UP000005408"/>
    </source>
</evidence>
<feature type="compositionally biased region" description="Basic and acidic residues" evidence="2">
    <location>
        <begin position="2056"/>
        <end position="2122"/>
    </location>
</feature>
<protein>
    <recommendedName>
        <fullName evidence="3">DUF8117 domain-containing protein</fullName>
    </recommendedName>
</protein>
<feature type="compositionally biased region" description="Basic and acidic residues" evidence="2">
    <location>
        <begin position="1989"/>
        <end position="2002"/>
    </location>
</feature>
<feature type="compositionally biased region" description="Acidic residues" evidence="2">
    <location>
        <begin position="1825"/>
        <end position="1848"/>
    </location>
</feature>
<dbReference type="Gene3D" id="6.10.140.2220">
    <property type="match status" value="1"/>
</dbReference>
<feature type="compositionally biased region" description="Basic and acidic residues" evidence="2">
    <location>
        <begin position="2167"/>
        <end position="2181"/>
    </location>
</feature>
<feature type="region of interest" description="Disordered" evidence="2">
    <location>
        <begin position="1210"/>
        <end position="1231"/>
    </location>
</feature>
<feature type="compositionally biased region" description="Basic and acidic residues" evidence="2">
    <location>
        <begin position="1699"/>
        <end position="1723"/>
    </location>
</feature>
<evidence type="ECO:0000256" key="2">
    <source>
        <dbReference type="SAM" id="MobiDB-lite"/>
    </source>
</evidence>
<dbReference type="PANTHER" id="PTHR33480:SF1">
    <property type="entry name" value="TYR RECOMBINASE DOMAIN-CONTAINING PROTEIN"/>
    <property type="match status" value="1"/>
</dbReference>
<proteinExistence type="predicted"/>
<feature type="compositionally biased region" description="Basic and acidic residues" evidence="2">
    <location>
        <begin position="1952"/>
        <end position="1976"/>
    </location>
</feature>
<keyword evidence="5" id="KW-1185">Reference proteome</keyword>
<evidence type="ECO:0000256" key="1">
    <source>
        <dbReference type="SAM" id="Coils"/>
    </source>
</evidence>
<feature type="compositionally biased region" description="Basic and acidic residues" evidence="2">
    <location>
        <begin position="1861"/>
        <end position="1870"/>
    </location>
</feature>
<feature type="compositionally biased region" description="Basic and acidic residues" evidence="2">
    <location>
        <begin position="2267"/>
        <end position="2294"/>
    </location>
</feature>
<dbReference type="PANTHER" id="PTHR33480">
    <property type="entry name" value="SET DOMAIN-CONTAINING PROTEIN-RELATED"/>
    <property type="match status" value="1"/>
</dbReference>
<dbReference type="Proteomes" id="UP000005408">
    <property type="component" value="Unassembled WGS sequence"/>
</dbReference>
<organism evidence="4 5">
    <name type="scientific">Magallana gigas</name>
    <name type="common">Pacific oyster</name>
    <name type="synonym">Crassostrea gigas</name>
    <dbReference type="NCBI Taxonomy" id="29159"/>
    <lineage>
        <taxon>Eukaryota</taxon>
        <taxon>Metazoa</taxon>
        <taxon>Spiralia</taxon>
        <taxon>Lophotrochozoa</taxon>
        <taxon>Mollusca</taxon>
        <taxon>Bivalvia</taxon>
        <taxon>Autobranchia</taxon>
        <taxon>Pteriomorphia</taxon>
        <taxon>Ostreida</taxon>
        <taxon>Ostreoidea</taxon>
        <taxon>Ostreidae</taxon>
        <taxon>Magallana</taxon>
    </lineage>
</organism>
<accession>A0A8W8LN97</accession>
<feature type="compositionally biased region" description="Basic and acidic residues" evidence="2">
    <location>
        <begin position="1909"/>
        <end position="1923"/>
    </location>
</feature>
<feature type="region of interest" description="Disordered" evidence="2">
    <location>
        <begin position="1952"/>
        <end position="2299"/>
    </location>
</feature>
<feature type="region of interest" description="Disordered" evidence="2">
    <location>
        <begin position="175"/>
        <end position="250"/>
    </location>
</feature>
<dbReference type="EnsemblMetazoa" id="G28814.1">
    <property type="protein sequence ID" value="G28814.1:cds"/>
    <property type="gene ID" value="G28814"/>
</dbReference>
<feature type="compositionally biased region" description="Basic and acidic residues" evidence="2">
    <location>
        <begin position="2131"/>
        <end position="2143"/>
    </location>
</feature>
<feature type="compositionally biased region" description="Acidic residues" evidence="2">
    <location>
        <begin position="175"/>
        <end position="187"/>
    </location>
</feature>
<name>A0A8W8LN97_MAGGI</name>
<sequence length="2358" mass="268600">MSELSAYLTSVVSENSQINSDTLHTQLVIGEMPQKSLLPKPCKALKVKLPAFDQCFDTHTQIYRNTINTGLYSPTENHDNQARSDDSILSTEINHCQSINCQPQIFSATFEADLPASDDQSVNPIRETLYRQCTSLKPKGQKLLLADMNFSDDEEEFGETDSDRESVYIPDFDCESVDDESDVSDEWEFPKDTPAPDKHAPDKHAPDKHAPDKHAPEEHAPEEHAPDKHAPEEHAPDKHAPDNCENPDLLTSSVPFKRNILPNKCILDETNTKIYSKKYEQNSSNSKHGRLYDTVHSCMFCYKLVTHIQTHLQHKHRNEKEVKEILDLKEQIDKVKENDEYRSNLKKRLKNLQTLIRNKGNNNHNLRVLAAEEGEILLTRRRKSNQFNVKDYGPCPNCQEWIVLENITKHMVACPIQENIDSKGAAIIQSKIMAGKISSSASTKLKTEVFPSMIRDKTTEIAQGDHLITVLGNIWLMKNAGNKLRRKNFTSFRMRLSAKLLSLLREDSQIPSASMHYFIAPKQFDRVVSCAVKACEEDADLKNPSTAIKLGYDLSRLANAKLGIGIKEGNDKAKTEASEFLQLLRMEWSVKVTKLARITLDVRHFNKRKELPDPSDIEKIAAYLVREIKNLDLTPNNSNEIVFREAVVLAEARLLLYNRRRPGELECLSIEAYKNRSMSVDEANMALRSHLTDFEKMLLKTQDLVEIRGKTGRGVPVLIPKETNKVLEYLSDPVARQMASIRPENKYMFANTGRTVVRAGESLDLVKFRSEVALRFPERIYANNLRKHTATIAQALNLNDTEMKYICNHLGHTQKVHDLVYRQTSGMIERLDIAKLMLIQEFNVVGKYQNKKLSEIQFDELGTLERKIQDQDQEQQDTENAADQGKNVDDDIDIEDDFTVCRKKAKKSERVRWSPAEEEEIKKYFSRYFEGHFQKKCPSREHCLDALKKSKENGGTIFKRKWETLKKKVSNMDLFRRFFGPPDQKSSYLKVYVVSPIYLRFGGSAIRCLRRWLDAPTLDEGDESYWVPSEILINGNGNKCSNVIMCEKCLDDCSTKYFHEKFNGKRNGPSFVSYWRLGDPRFNDEKNPLYAPFMDELSDWRDSLTGDNFRDFLHYAKFAYGSDSDKCQECLILSSRKGDPMDSISVAECKAEGHKKKKKRKKKNKAKLAGIDVDNEIDDLVAHIEGEKELVHMPQSTVAGARWPQSVVPLQQEEESVNNSPSPKKKKNSADTIKSLEDYRAGMMQAREDLPKNSRFGGYRARLIENEATGERELTITVQALKGEEGRSPRPRVVVSQNCFPLSAQMIRKHLDNLPDRMEWYEGDCWCASVLNYSAEEKENPSNFTIKVTGPDEDIAKRTMFKLLFYVGRRKTRPCPGWVMEEDDVVACILPDDCPPQVGLTIVIIKGFNFQDRLTDQEKQSMIKGEDVAKQPERVLMTIKGENIKRLMNDENGREVFRMLLDLSNYGNELAKSNPEGNPSSFQPTSYIIDQNVVRASSEPPVWSQIEKEPETFELFFKIPKENEEGLQSIGFETVNHGFFDKEPMNNIMPWERVFCLRCKKNRRLCQCGAFKRFIELDRFGMKAFQMSQGEDMDLRVGASDRKPVFEEVLFKEFENHAKLKEKHKQRLKEITAKMHSVEEVNEAREELYDLINNVMIEEDLQEIVFQNDEVVTRDSERAAGFGKGCKVNGVNDITAKKGKVEKERNVKVNDKNEDKLKGDRQKGTTTQRKKGKESENQKNELSQVIRKTLEKSGNGRKVKEKEYSDAKGKICGKSQVKVEGKNSKVKLTEKGAVDNAKAKRNEGKEDSDKSGILGMKGVGLDTIYNDDDDDDDEWETEESTETESADEELGHCFVGKKATSKTDKNHDYSIKNQSAGHEGLGRDSSEAEVGSPAKLMEQSDVPGLEVKVSVENEATRTEEVNVEKEVTRTEEFKVKVEIEATKTEEVKVKVESDVAKTDEDKDQLNKNEGQGEGHVVEQSSLLMNDKPTMLEKRNENRECQEKLTAGLEQVSIDQDSKESPLTGQENSEEIPKENGLVIGDHGKPSSTENGELEQGQEKLEKNVQNLRCKEEEEEEKSKISTDIQQPKEEEKSKTSNDTKQPKEEQEKSATSCDIKDPKVEEELTISTDIKQPKEKEEEKSDTSNDIQQPIEVEKSDTSDDIQQPNGEEKSTDIKDPRVEEESATTNDIKQPKEEEEGSASTNDIKQPKEEEEEEKSDTSNDSKQNKREEEKSATSSDIKEPEAIKGDKSNFEPENSAINGGPGLENKNKEDSNSKGEIPHPLEPNPEKSEKSNRSLKRCSCCGSEEPAPKAYKKCLKCKLEGISSARYYCGKVCQTSDWRVRHKEEHKKNLLDRVLQ</sequence>
<dbReference type="Pfam" id="PF26431">
    <property type="entry name" value="DUF8117"/>
    <property type="match status" value="1"/>
</dbReference>
<feature type="region of interest" description="Disordered" evidence="2">
    <location>
        <begin position="1699"/>
        <end position="1743"/>
    </location>
</feature>
<evidence type="ECO:0000313" key="4">
    <source>
        <dbReference type="EnsemblMetazoa" id="G28814.1:cds"/>
    </source>
</evidence>
<feature type="coiled-coil region" evidence="1">
    <location>
        <begin position="1614"/>
        <end position="1658"/>
    </location>
</feature>
<feature type="compositionally biased region" description="Basic and acidic residues" evidence="2">
    <location>
        <begin position="2217"/>
        <end position="2252"/>
    </location>
</feature>
<feature type="region of interest" description="Disordered" evidence="2">
    <location>
        <begin position="1782"/>
        <end position="1923"/>
    </location>
</feature>